<dbReference type="Gene3D" id="1.10.760.10">
    <property type="entry name" value="Cytochrome c-like domain"/>
    <property type="match status" value="2"/>
</dbReference>
<evidence type="ECO:0000256" key="3">
    <source>
        <dbReference type="ARBA" id="ARBA00023004"/>
    </source>
</evidence>
<gene>
    <name evidence="7" type="primary">orfC</name>
    <name evidence="7" type="ORF">SCARR_01715</name>
</gene>
<name>A0A6C2UKD8_9BACT</name>
<dbReference type="GO" id="GO:0020037">
    <property type="term" value="F:heme binding"/>
    <property type="evidence" value="ECO:0007669"/>
    <property type="project" value="InterPro"/>
</dbReference>
<dbReference type="InterPro" id="IPR011048">
    <property type="entry name" value="Haem_d1_sf"/>
</dbReference>
<feature type="domain" description="Cytochrome c" evidence="6">
    <location>
        <begin position="501"/>
        <end position="601"/>
    </location>
</feature>
<organism evidence="7 8">
    <name type="scientific">Pontiella sulfatireligans</name>
    <dbReference type="NCBI Taxonomy" id="2750658"/>
    <lineage>
        <taxon>Bacteria</taxon>
        <taxon>Pseudomonadati</taxon>
        <taxon>Kiritimatiellota</taxon>
        <taxon>Kiritimatiellia</taxon>
        <taxon>Kiritimatiellales</taxon>
        <taxon>Pontiellaceae</taxon>
        <taxon>Pontiella</taxon>
    </lineage>
</organism>
<dbReference type="EMBL" id="CAAHFH010000001">
    <property type="protein sequence ID" value="VGO19656.1"/>
    <property type="molecule type" value="Genomic_DNA"/>
</dbReference>
<dbReference type="PROSITE" id="PS51007">
    <property type="entry name" value="CYTC"/>
    <property type="match status" value="2"/>
</dbReference>
<keyword evidence="2 4" id="KW-0479">Metal-binding</keyword>
<keyword evidence="1 4" id="KW-0349">Heme</keyword>
<dbReference type="Proteomes" id="UP000346198">
    <property type="component" value="Unassembled WGS sequence"/>
</dbReference>
<evidence type="ECO:0000256" key="2">
    <source>
        <dbReference type="ARBA" id="ARBA00022723"/>
    </source>
</evidence>
<dbReference type="InterPro" id="IPR036909">
    <property type="entry name" value="Cyt_c-like_dom_sf"/>
</dbReference>
<dbReference type="PANTHER" id="PTHR47197:SF3">
    <property type="entry name" value="DIHYDRO-HEME D1 DEHYDROGENASE"/>
    <property type="match status" value="1"/>
</dbReference>
<dbReference type="RefSeq" id="WP_136061036.1">
    <property type="nucleotide sequence ID" value="NZ_CAAHFH010000001.1"/>
</dbReference>
<dbReference type="SUPFAM" id="SSF46626">
    <property type="entry name" value="Cytochrome c"/>
    <property type="match status" value="2"/>
</dbReference>
<evidence type="ECO:0000259" key="6">
    <source>
        <dbReference type="PROSITE" id="PS51007"/>
    </source>
</evidence>
<dbReference type="SUPFAM" id="SSF51004">
    <property type="entry name" value="C-terminal (heme d1) domain of cytochrome cd1-nitrite reductase"/>
    <property type="match status" value="1"/>
</dbReference>
<dbReference type="GO" id="GO:0009055">
    <property type="term" value="F:electron transfer activity"/>
    <property type="evidence" value="ECO:0007669"/>
    <property type="project" value="InterPro"/>
</dbReference>
<feature type="chain" id="PRO_5025352132" evidence="5">
    <location>
        <begin position="20"/>
        <end position="601"/>
    </location>
</feature>
<dbReference type="NCBIfam" id="TIGR02276">
    <property type="entry name" value="beta_rpt_yvtn"/>
    <property type="match status" value="1"/>
</dbReference>
<keyword evidence="5" id="KW-0732">Signal</keyword>
<dbReference type="AlphaFoldDB" id="A0A6C2UKD8"/>
<sequence>MNLTKCIFFLLCAVCGAGASPYLSPVDLDWEGDGRHLLVTAASGRKVLVLDAEALKVVRSIEFPVELAGSAVSPDGRTLYAVGGVAEGRVFAVDLASGKILTTMAVGHTPMAPVLSPDGGTLYVCNRFDNDISVLDLKTGAEMARIPVTREPVAADISHDGLHLFVANHIPSGRADVDYVASEISVIDTQTRTVAIIPLVNGAEGVRGLRVSPDGKYAFATHFMARFQVPTTQLERGWVSTDALSVIRVSDQALMYTVLLDDLSRGFPNPWAIGFSDDGTTLVVSAASSHEISLIDLPKLMQKVESEAVVHAGAVHLDAHNNLSFLSGIRKRIELNGNGPRALAVKGTTAYVAHYFSDSIDIVDFTDQNSTSIETLELNPGMKITQRRQGEIFFHDANLCFQKWLSCSTCHPDARTDAMNWDLLNDGMGNPKNVKSMLLAHETPRAMWLGVRDGAEAGVRAGIRHIQFAVRPEEDAEAIDAYLKSLQPVPSPYLVDGRLSPSASNGKELFEEQGCASCHPAPLFTSLEMHDVGTMLGQDAGKPVDVPSLVELWRTAPYLHDGRAATVGDLLHGEDHAGIIKRTADLTEQQLLDLEAYLLSL</sequence>
<keyword evidence="3 4" id="KW-0408">Iron</keyword>
<dbReference type="InterPro" id="IPR015943">
    <property type="entry name" value="WD40/YVTN_repeat-like_dom_sf"/>
</dbReference>
<evidence type="ECO:0000256" key="1">
    <source>
        <dbReference type="ARBA" id="ARBA00022617"/>
    </source>
</evidence>
<dbReference type="PANTHER" id="PTHR47197">
    <property type="entry name" value="PROTEIN NIRF"/>
    <property type="match status" value="1"/>
</dbReference>
<evidence type="ECO:0000313" key="8">
    <source>
        <dbReference type="Proteomes" id="UP000346198"/>
    </source>
</evidence>
<proteinExistence type="predicted"/>
<feature type="signal peptide" evidence="5">
    <location>
        <begin position="1"/>
        <end position="19"/>
    </location>
</feature>
<reference evidence="7 8" key="1">
    <citation type="submission" date="2019-04" db="EMBL/GenBank/DDBJ databases">
        <authorList>
            <person name="Van Vliet M D."/>
        </authorList>
    </citation>
    <scope>NUCLEOTIDE SEQUENCE [LARGE SCALE GENOMIC DNA]</scope>
    <source>
        <strain evidence="7 8">F21</strain>
    </source>
</reference>
<accession>A0A6C2UKD8</accession>
<keyword evidence="8" id="KW-1185">Reference proteome</keyword>
<protein>
    <submittedName>
        <fullName evidence="7">Antigen Lp49</fullName>
    </submittedName>
</protein>
<evidence type="ECO:0000313" key="7">
    <source>
        <dbReference type="EMBL" id="VGO19656.1"/>
    </source>
</evidence>
<evidence type="ECO:0000256" key="5">
    <source>
        <dbReference type="SAM" id="SignalP"/>
    </source>
</evidence>
<dbReference type="InterPro" id="IPR009056">
    <property type="entry name" value="Cyt_c-like_dom"/>
</dbReference>
<dbReference type="Gene3D" id="2.130.10.10">
    <property type="entry name" value="YVTN repeat-like/Quinoprotein amine dehydrogenase"/>
    <property type="match status" value="1"/>
</dbReference>
<feature type="domain" description="Cytochrome c" evidence="6">
    <location>
        <begin position="385"/>
        <end position="487"/>
    </location>
</feature>
<dbReference type="InterPro" id="IPR051200">
    <property type="entry name" value="Host-pathogen_enzymatic-act"/>
</dbReference>
<dbReference type="GO" id="GO:0046872">
    <property type="term" value="F:metal ion binding"/>
    <property type="evidence" value="ECO:0007669"/>
    <property type="project" value="UniProtKB-KW"/>
</dbReference>
<dbReference type="InterPro" id="IPR011964">
    <property type="entry name" value="YVTN_b-propeller_repeat"/>
</dbReference>
<evidence type="ECO:0000256" key="4">
    <source>
        <dbReference type="PROSITE-ProRule" id="PRU00433"/>
    </source>
</evidence>